<evidence type="ECO:0000259" key="1">
    <source>
        <dbReference type="Pfam" id="PF00149"/>
    </source>
</evidence>
<dbReference type="SUPFAM" id="SSF56300">
    <property type="entry name" value="Metallo-dependent phosphatases"/>
    <property type="match status" value="1"/>
</dbReference>
<dbReference type="GO" id="GO:0030246">
    <property type="term" value="F:carbohydrate binding"/>
    <property type="evidence" value="ECO:0007669"/>
    <property type="project" value="InterPro"/>
</dbReference>
<dbReference type="Gene3D" id="1.25.40.10">
    <property type="entry name" value="Tetratricopeptide repeat domain"/>
    <property type="match status" value="1"/>
</dbReference>
<feature type="domain" description="Calcineurin-like phosphoesterase" evidence="1">
    <location>
        <begin position="61"/>
        <end position="226"/>
    </location>
</feature>
<dbReference type="Pfam" id="PF16126">
    <property type="entry name" value="DUF4838"/>
    <property type="match status" value="1"/>
</dbReference>
<sequence>MKVLILIFTGLLLGSTSAAEIEPKVPVKLSEPLLFSFAQMCDTQLGMGGYEHDVKTFGLAVTQINKMKPDFVVICGDLVSKANDKSWADFNRIKAGFKIPCHCAAGNHDVGNKPTVESLQAYREKIGKDYYTVEHKGYTFVIANTQLWKAPLKGESEKHDEWFKGVLAAAKKRASPVVVVVHYPLFVKTPDEKENYYNIPTAKRMELLKLCKENGVVAFLAGHTHKLVVNEYKGIQLVNGETTSKNFDNRPMGFRWWDVAAKGKMVHRFVMLEGMDELVDQLADDQFIVENGEPKAVIVISETPTRMQRVAAEEFRMQIEKVSGARLPIVTQPVGDKVKIYIGASPKNPSKADGLKNGAYRISTGSDWMALIGDDSDFKPVHPFARNNGDIPRAQAQWEKIVGAPYGMPSRGLYKNRLRLPGETGKPDGAVTDKKETLEIWGLDERGSFNAVCGYLRKLGARWYLPGELGEVMPEMKSIPLPQIDETVMPDFPLRQFNFRFSTAGYHTSMWAMRLGTRNDERLHVAHGLSGMTNNEKVFAEHPEWFALYGGKRDFKPGNSKCQLCYSDEGLFQETLSYVRALLDNYHFKCVSVMPPDGYTAICQCEKCRGKDSPDRHERGKLSDHVWGFTNRVAKEIAKTHPEAKVLNAAYGVYTLPPENIEKLEPNVLVCIVGGRRPINKAGYKGEGEVAPEVLRAAWSKKTDNPIIFFENFPFTGRGWYLPTFAPRALTETVNATKGISMGEDIWLSAGRDFDTVDIGFNHFMVYFTARMYWGGKEADGDAMFREYCRLFYGPAEKEMHAFFTYCEENWKAMEKDKALADAALELFSRAQAKANSDSAYGKRIALIDDFLKGLRMKTKQLGQKRGPVPKVRLIGDASGIVIDGKLDDAYWQKCATASRGKLVELQTGRTPTFGTTFKSGWLGNSVYFAIRCDELPGEKPVNAATRDDDTALWHGDAIEIEIATETHSYYQIAISPGGEIVDLDREGSKSLRWSAKAEVATRIEDDHWTVEIRIPVTQDENDPYHQVIGRKPTQSLPWHINICRQRIRKDAQELSALSPTGTKKFHVPMKFAQFYAGKSHKFESDPEVTDFAIGYRSAARARKADAFLALAEIEKINDFQKSAALEQAASYSRKEAGPIVELIPVEVVKKTAQMQHLLIQGKAPEVISQFANEDITQWPFWKRGDGYRNRGRAYYITKDGAKAETDLSKALPWTSDPGARGATLLMLAQNRERNLGDDDRALQAYNAIVAGRERIGGADQLYALQGIARILTKRGQFDEALKTLDRANPDKLQGSWKKNILKSIEEVNEARRGVPK</sequence>
<evidence type="ECO:0000259" key="2">
    <source>
        <dbReference type="Pfam" id="PF06452"/>
    </source>
</evidence>
<dbReference type="Pfam" id="PF00149">
    <property type="entry name" value="Metallophos"/>
    <property type="match status" value="1"/>
</dbReference>
<dbReference type="SUPFAM" id="SSF48452">
    <property type="entry name" value="TPR-like"/>
    <property type="match status" value="1"/>
</dbReference>
<gene>
    <name evidence="3" type="ORF">METZ01_LOCUS73806</name>
</gene>
<dbReference type="InterPro" id="IPR011990">
    <property type="entry name" value="TPR-like_helical_dom_sf"/>
</dbReference>
<dbReference type="Gene3D" id="3.60.21.10">
    <property type="match status" value="1"/>
</dbReference>
<feature type="domain" description="Carbohydrate-binding" evidence="2">
    <location>
        <begin position="883"/>
        <end position="1020"/>
    </location>
</feature>
<dbReference type="SUPFAM" id="SSF49344">
    <property type="entry name" value="CBD9-like"/>
    <property type="match status" value="1"/>
</dbReference>
<dbReference type="InterPro" id="IPR051918">
    <property type="entry name" value="STPP_CPPED1"/>
</dbReference>
<dbReference type="InterPro" id="IPR004843">
    <property type="entry name" value="Calcineurin-like_PHP"/>
</dbReference>
<organism evidence="3">
    <name type="scientific">marine metagenome</name>
    <dbReference type="NCBI Taxonomy" id="408172"/>
    <lineage>
        <taxon>unclassified sequences</taxon>
        <taxon>metagenomes</taxon>
        <taxon>ecological metagenomes</taxon>
    </lineage>
</organism>
<proteinExistence type="predicted"/>
<dbReference type="CDD" id="cd09620">
    <property type="entry name" value="CBM9_like_3"/>
    <property type="match status" value="1"/>
</dbReference>
<dbReference type="Pfam" id="PF06452">
    <property type="entry name" value="CBM9_1"/>
    <property type="match status" value="1"/>
</dbReference>
<dbReference type="PANTHER" id="PTHR43143">
    <property type="entry name" value="METALLOPHOSPHOESTERASE, CALCINEURIN SUPERFAMILY"/>
    <property type="match status" value="1"/>
</dbReference>
<dbReference type="PANTHER" id="PTHR43143:SF1">
    <property type="entry name" value="SERINE_THREONINE-PROTEIN PHOSPHATASE CPPED1"/>
    <property type="match status" value="1"/>
</dbReference>
<evidence type="ECO:0000313" key="3">
    <source>
        <dbReference type="EMBL" id="SVA20952.1"/>
    </source>
</evidence>
<reference evidence="3" key="1">
    <citation type="submission" date="2018-05" db="EMBL/GenBank/DDBJ databases">
        <authorList>
            <person name="Lanie J.A."/>
            <person name="Ng W.-L."/>
            <person name="Kazmierczak K.M."/>
            <person name="Andrzejewski T.M."/>
            <person name="Davidsen T.M."/>
            <person name="Wayne K.J."/>
            <person name="Tettelin H."/>
            <person name="Glass J.I."/>
            <person name="Rusch D."/>
            <person name="Podicherti R."/>
            <person name="Tsui H.-C.T."/>
            <person name="Winkler M.E."/>
        </authorList>
    </citation>
    <scope>NUCLEOTIDE SEQUENCE</scope>
</reference>
<dbReference type="Gene3D" id="2.60.40.1190">
    <property type="match status" value="1"/>
</dbReference>
<protein>
    <recommendedName>
        <fullName evidence="4">Calcineurin-like phosphoesterase domain-containing protein</fullName>
    </recommendedName>
</protein>
<evidence type="ECO:0008006" key="4">
    <source>
        <dbReference type="Google" id="ProtNLM"/>
    </source>
</evidence>
<dbReference type="InterPro" id="IPR010502">
    <property type="entry name" value="Carb-bd_dom_fam9"/>
</dbReference>
<name>A0A381TY84_9ZZZZ</name>
<dbReference type="InterPro" id="IPR029052">
    <property type="entry name" value="Metallo-depent_PP-like"/>
</dbReference>
<dbReference type="InterPro" id="IPR032287">
    <property type="entry name" value="DUF4838"/>
</dbReference>
<dbReference type="GO" id="GO:0016052">
    <property type="term" value="P:carbohydrate catabolic process"/>
    <property type="evidence" value="ECO:0007669"/>
    <property type="project" value="InterPro"/>
</dbReference>
<dbReference type="EMBL" id="UINC01005378">
    <property type="protein sequence ID" value="SVA20952.1"/>
    <property type="molecule type" value="Genomic_DNA"/>
</dbReference>
<dbReference type="GO" id="GO:0004553">
    <property type="term" value="F:hydrolase activity, hydrolyzing O-glycosyl compounds"/>
    <property type="evidence" value="ECO:0007669"/>
    <property type="project" value="InterPro"/>
</dbReference>
<accession>A0A381TY84</accession>